<sequence>MDVIHSFTLPMHTLYSQVQAPVPPRGNQPSDPGGSPLPSWGRDRQTAPRPGRPPAPATNPVPNNPHPPLERGLCTKEGSTWPKPARQPEPPQDEAVPTPQRAPIPTP</sequence>
<dbReference type="Proteomes" id="UP001482620">
    <property type="component" value="Unassembled WGS sequence"/>
</dbReference>
<keyword evidence="3" id="KW-1185">Reference proteome</keyword>
<accession>A0ABV0U2M9</accession>
<comment type="caution">
    <text evidence="2">The sequence shown here is derived from an EMBL/GenBank/DDBJ whole genome shotgun (WGS) entry which is preliminary data.</text>
</comment>
<feature type="compositionally biased region" description="Pro residues" evidence="1">
    <location>
        <begin position="50"/>
        <end position="67"/>
    </location>
</feature>
<evidence type="ECO:0000313" key="3">
    <source>
        <dbReference type="Proteomes" id="UP001482620"/>
    </source>
</evidence>
<name>A0ABV0U2M9_9TELE</name>
<gene>
    <name evidence="2" type="ORF">ILYODFUR_039156</name>
</gene>
<proteinExistence type="predicted"/>
<dbReference type="EMBL" id="JAHRIQ010057586">
    <property type="protein sequence ID" value="MEQ2238991.1"/>
    <property type="molecule type" value="Genomic_DNA"/>
</dbReference>
<feature type="region of interest" description="Disordered" evidence="1">
    <location>
        <begin position="17"/>
        <end position="107"/>
    </location>
</feature>
<protein>
    <submittedName>
        <fullName evidence="2">Uncharacterized protein</fullName>
    </submittedName>
</protein>
<evidence type="ECO:0000256" key="1">
    <source>
        <dbReference type="SAM" id="MobiDB-lite"/>
    </source>
</evidence>
<evidence type="ECO:0000313" key="2">
    <source>
        <dbReference type="EMBL" id="MEQ2238991.1"/>
    </source>
</evidence>
<organism evidence="2 3">
    <name type="scientific">Ilyodon furcidens</name>
    <name type="common">goldbreast splitfin</name>
    <dbReference type="NCBI Taxonomy" id="33524"/>
    <lineage>
        <taxon>Eukaryota</taxon>
        <taxon>Metazoa</taxon>
        <taxon>Chordata</taxon>
        <taxon>Craniata</taxon>
        <taxon>Vertebrata</taxon>
        <taxon>Euteleostomi</taxon>
        <taxon>Actinopterygii</taxon>
        <taxon>Neopterygii</taxon>
        <taxon>Teleostei</taxon>
        <taxon>Neoteleostei</taxon>
        <taxon>Acanthomorphata</taxon>
        <taxon>Ovalentaria</taxon>
        <taxon>Atherinomorphae</taxon>
        <taxon>Cyprinodontiformes</taxon>
        <taxon>Goodeidae</taxon>
        <taxon>Ilyodon</taxon>
    </lineage>
</organism>
<reference evidence="2 3" key="1">
    <citation type="submission" date="2021-06" db="EMBL/GenBank/DDBJ databases">
        <authorList>
            <person name="Palmer J.M."/>
        </authorList>
    </citation>
    <scope>NUCLEOTIDE SEQUENCE [LARGE SCALE GENOMIC DNA]</scope>
    <source>
        <strain evidence="3">if_2019</strain>
        <tissue evidence="2">Muscle</tissue>
    </source>
</reference>